<feature type="compositionally biased region" description="Polar residues" evidence="1">
    <location>
        <begin position="270"/>
        <end position="280"/>
    </location>
</feature>
<sequence>MARRRTKKRTHIGAKNGKHANTVKSIERSPKSMVIRIGASEVGPSISQLVKDMRLVMEPGTASRLRERKSNKLRDYTTMCGPLGVTHLLLFSRSESGNTNLRIAITPRGPTLHFRVENYSLCKDVARSQRRPKNSKDLYLTAPLLVMNNFSTSSQNQPADGPEVPKHLESLVTTIFQSIFPPLNPQTTPLSSIKRVLLLNREPPSDPENSAYTISLRHYAITSRKCGLNKPIKRIYQAEKGDKSERRGRGVPNLGRLGDVSEYLLGGENGTNDGSYTSASETETDTDGEVEVMAPRTKKILGRKEREKLRTAAGENGGSNLGSESIRGAEKRAIKLTELGPRMRLRLIKVEEGLCGGKIMWHDHISKTKAEERELDQKWEQRRKEKEERKRIQRENVERKRANKQKKKEADGEDSDEEMEYDIDDDEYWQDAGDGDESGDEVDDEEDEDMEEG</sequence>
<dbReference type="PANTHER" id="PTHR12661">
    <property type="entry name" value="PETER PAN-RELATED"/>
    <property type="match status" value="1"/>
</dbReference>
<dbReference type="GeneID" id="27309125"/>
<dbReference type="AlphaFoldDB" id="A0A0D2BA88"/>
<proteinExistence type="predicted"/>
<name>A0A0D2BA88_9PEZI</name>
<dbReference type="OrthoDB" id="10261452at2759"/>
<dbReference type="VEuPathDB" id="FungiDB:PV09_01152"/>
<dbReference type="InterPro" id="IPR045112">
    <property type="entry name" value="PPAN-like"/>
</dbReference>
<accession>A0A0D2BA88</accession>
<dbReference type="GO" id="GO:0006364">
    <property type="term" value="P:rRNA processing"/>
    <property type="evidence" value="ECO:0007669"/>
    <property type="project" value="InterPro"/>
</dbReference>
<gene>
    <name evidence="3" type="ORF">PV09_01152</name>
</gene>
<dbReference type="GO" id="GO:0000027">
    <property type="term" value="P:ribosomal large subunit assembly"/>
    <property type="evidence" value="ECO:0007669"/>
    <property type="project" value="TreeGrafter"/>
</dbReference>
<organism evidence="3 4">
    <name type="scientific">Verruconis gallopava</name>
    <dbReference type="NCBI Taxonomy" id="253628"/>
    <lineage>
        <taxon>Eukaryota</taxon>
        <taxon>Fungi</taxon>
        <taxon>Dikarya</taxon>
        <taxon>Ascomycota</taxon>
        <taxon>Pezizomycotina</taxon>
        <taxon>Dothideomycetes</taxon>
        <taxon>Pleosporomycetidae</taxon>
        <taxon>Venturiales</taxon>
        <taxon>Sympoventuriaceae</taxon>
        <taxon>Verruconis</taxon>
    </lineage>
</organism>
<feature type="region of interest" description="Disordered" evidence="1">
    <location>
        <begin position="300"/>
        <end position="324"/>
    </location>
</feature>
<feature type="compositionally biased region" description="Basic and acidic residues" evidence="1">
    <location>
        <begin position="371"/>
        <end position="400"/>
    </location>
</feature>
<keyword evidence="4" id="KW-1185">Reference proteome</keyword>
<dbReference type="RefSeq" id="XP_016218093.1">
    <property type="nucleotide sequence ID" value="XM_016353998.1"/>
</dbReference>
<dbReference type="HOGENOM" id="CLU_026936_2_0_1"/>
<dbReference type="Proteomes" id="UP000053259">
    <property type="component" value="Unassembled WGS sequence"/>
</dbReference>
<dbReference type="SMART" id="SM00879">
    <property type="entry name" value="Brix"/>
    <property type="match status" value="1"/>
</dbReference>
<feature type="region of interest" description="Disordered" evidence="1">
    <location>
        <begin position="237"/>
        <end position="287"/>
    </location>
</feature>
<dbReference type="PANTHER" id="PTHR12661:SF5">
    <property type="entry name" value="SUPPRESSOR OF SWI4 1 HOMOLOG"/>
    <property type="match status" value="1"/>
</dbReference>
<feature type="compositionally biased region" description="Acidic residues" evidence="1">
    <location>
        <begin position="411"/>
        <end position="453"/>
    </location>
</feature>
<dbReference type="STRING" id="253628.A0A0D2BA88"/>
<dbReference type="InterPro" id="IPR007109">
    <property type="entry name" value="Brix"/>
</dbReference>
<dbReference type="EMBL" id="KN847531">
    <property type="protein sequence ID" value="KIW08224.1"/>
    <property type="molecule type" value="Genomic_DNA"/>
</dbReference>
<dbReference type="GO" id="GO:0019843">
    <property type="term" value="F:rRNA binding"/>
    <property type="evidence" value="ECO:0007669"/>
    <property type="project" value="InterPro"/>
</dbReference>
<dbReference type="PROSITE" id="PS50833">
    <property type="entry name" value="BRIX"/>
    <property type="match status" value="1"/>
</dbReference>
<feature type="domain" description="Brix" evidence="2">
    <location>
        <begin position="32"/>
        <end position="356"/>
    </location>
</feature>
<dbReference type="InParanoid" id="A0A0D2BA88"/>
<evidence type="ECO:0000313" key="4">
    <source>
        <dbReference type="Proteomes" id="UP000053259"/>
    </source>
</evidence>
<dbReference type="GO" id="GO:0030687">
    <property type="term" value="C:preribosome, large subunit precursor"/>
    <property type="evidence" value="ECO:0007669"/>
    <property type="project" value="TreeGrafter"/>
</dbReference>
<evidence type="ECO:0000313" key="3">
    <source>
        <dbReference type="EMBL" id="KIW08224.1"/>
    </source>
</evidence>
<evidence type="ECO:0000259" key="2">
    <source>
        <dbReference type="PROSITE" id="PS50833"/>
    </source>
</evidence>
<feature type="compositionally biased region" description="Basic and acidic residues" evidence="1">
    <location>
        <begin position="237"/>
        <end position="248"/>
    </location>
</feature>
<reference evidence="3 4" key="1">
    <citation type="submission" date="2015-01" db="EMBL/GenBank/DDBJ databases">
        <title>The Genome Sequence of Ochroconis gallopava CBS43764.</title>
        <authorList>
            <consortium name="The Broad Institute Genomics Platform"/>
            <person name="Cuomo C."/>
            <person name="de Hoog S."/>
            <person name="Gorbushina A."/>
            <person name="Stielow B."/>
            <person name="Teixiera M."/>
            <person name="Abouelleil A."/>
            <person name="Chapman S.B."/>
            <person name="Priest M."/>
            <person name="Young S.K."/>
            <person name="Wortman J."/>
            <person name="Nusbaum C."/>
            <person name="Birren B."/>
        </authorList>
    </citation>
    <scope>NUCLEOTIDE SEQUENCE [LARGE SCALE GENOMIC DNA]</scope>
    <source>
        <strain evidence="3 4">CBS 43764</strain>
    </source>
</reference>
<evidence type="ECO:0000256" key="1">
    <source>
        <dbReference type="SAM" id="MobiDB-lite"/>
    </source>
</evidence>
<dbReference type="Pfam" id="PF04427">
    <property type="entry name" value="Brix"/>
    <property type="match status" value="1"/>
</dbReference>
<feature type="region of interest" description="Disordered" evidence="1">
    <location>
        <begin position="371"/>
        <end position="453"/>
    </location>
</feature>
<dbReference type="FunCoup" id="A0A0D2BA88">
    <property type="interactions" value="828"/>
</dbReference>
<protein>
    <recommendedName>
        <fullName evidence="2">Brix domain-containing protein</fullName>
    </recommendedName>
</protein>